<keyword evidence="6 20" id="KW-0328">Glycosyltransferase</keyword>
<comment type="similarity">
    <text evidence="4 20">Belongs to the glycosyltransferase 13 family.</text>
</comment>
<gene>
    <name evidence="22" type="ORF">Bpfe_013432</name>
</gene>
<dbReference type="InterPro" id="IPR052261">
    <property type="entry name" value="Glycosyltransferase_13"/>
</dbReference>
<dbReference type="InterPro" id="IPR004139">
    <property type="entry name" value="Glyco_trans_13"/>
</dbReference>
<name>A0AAD8BN06_BIOPF</name>
<evidence type="ECO:0000256" key="15">
    <source>
        <dbReference type="ARBA" id="ARBA00023211"/>
    </source>
</evidence>
<keyword evidence="8 20" id="KW-0812">Transmembrane</keyword>
<keyword evidence="11 20" id="KW-1133">Transmembrane helix</keyword>
<reference evidence="22" key="2">
    <citation type="submission" date="2023-04" db="EMBL/GenBank/DDBJ databases">
        <authorList>
            <person name="Bu L."/>
            <person name="Lu L."/>
            <person name="Laidemitt M.R."/>
            <person name="Zhang S.M."/>
            <person name="Mutuku M."/>
            <person name="Mkoji G."/>
            <person name="Steinauer M."/>
            <person name="Loker E.S."/>
        </authorList>
    </citation>
    <scope>NUCLEOTIDE SEQUENCE</scope>
    <source>
        <strain evidence="22">KasaAsao</strain>
        <tissue evidence="22">Whole Snail</tissue>
    </source>
</reference>
<feature type="transmembrane region" description="Helical" evidence="20">
    <location>
        <begin position="7"/>
        <end position="27"/>
    </location>
</feature>
<dbReference type="Proteomes" id="UP001233172">
    <property type="component" value="Unassembled WGS sequence"/>
</dbReference>
<dbReference type="GO" id="GO:0048471">
    <property type="term" value="C:perinuclear region of cytoplasm"/>
    <property type="evidence" value="ECO:0007669"/>
    <property type="project" value="UniProtKB-SubCell"/>
</dbReference>
<dbReference type="FunFam" id="3.90.550.10:FF:000055">
    <property type="entry name" value="Alpha-1,3-mannosyl-glycoprotein 2-beta-N-acetylglucosaminyltransferase"/>
    <property type="match status" value="1"/>
</dbReference>
<evidence type="ECO:0000256" key="17">
    <source>
        <dbReference type="ARBA" id="ARBA00038949"/>
    </source>
</evidence>
<keyword evidence="15 20" id="KW-0464">Manganese</keyword>
<evidence type="ECO:0000256" key="12">
    <source>
        <dbReference type="ARBA" id="ARBA00023034"/>
    </source>
</evidence>
<evidence type="ECO:0000256" key="16">
    <source>
        <dbReference type="ARBA" id="ARBA00037706"/>
    </source>
</evidence>
<evidence type="ECO:0000256" key="8">
    <source>
        <dbReference type="ARBA" id="ARBA00022692"/>
    </source>
</evidence>
<dbReference type="SUPFAM" id="SSF53448">
    <property type="entry name" value="Nucleotide-diphospho-sugar transferases"/>
    <property type="match status" value="1"/>
</dbReference>
<evidence type="ECO:0000256" key="9">
    <source>
        <dbReference type="ARBA" id="ARBA00022723"/>
    </source>
</evidence>
<dbReference type="AlphaFoldDB" id="A0AAD8BN06"/>
<dbReference type="PANTHER" id="PTHR10468">
    <property type="entry name" value="PROTEIN O-LINKED-MANNOSE BETA-1,2-N-ACETYLGLUCOSAMINYLTRANSFERASE 1/ALPHA-1,3-MANNOSYL-GLYCOPROTEIN 2-BETA-N-ACETYLGLUCOSAMINYLTRANSFERASE"/>
    <property type="match status" value="1"/>
</dbReference>
<dbReference type="GO" id="GO:0030145">
    <property type="term" value="F:manganese ion binding"/>
    <property type="evidence" value="ECO:0007669"/>
    <property type="project" value="UniProtKB-UniRule"/>
</dbReference>
<dbReference type="GO" id="GO:0000139">
    <property type="term" value="C:Golgi membrane"/>
    <property type="evidence" value="ECO:0007669"/>
    <property type="project" value="UniProtKB-SubCell"/>
</dbReference>
<evidence type="ECO:0000256" key="21">
    <source>
        <dbReference type="SAM" id="Coils"/>
    </source>
</evidence>
<organism evidence="22 23">
    <name type="scientific">Biomphalaria pfeifferi</name>
    <name type="common">Bloodfluke planorb</name>
    <name type="synonym">Freshwater snail</name>
    <dbReference type="NCBI Taxonomy" id="112525"/>
    <lineage>
        <taxon>Eukaryota</taxon>
        <taxon>Metazoa</taxon>
        <taxon>Spiralia</taxon>
        <taxon>Lophotrochozoa</taxon>
        <taxon>Mollusca</taxon>
        <taxon>Gastropoda</taxon>
        <taxon>Heterobranchia</taxon>
        <taxon>Euthyneura</taxon>
        <taxon>Panpulmonata</taxon>
        <taxon>Hygrophila</taxon>
        <taxon>Lymnaeoidea</taxon>
        <taxon>Planorbidae</taxon>
        <taxon>Biomphalaria</taxon>
    </lineage>
</organism>
<evidence type="ECO:0000313" key="23">
    <source>
        <dbReference type="Proteomes" id="UP001233172"/>
    </source>
</evidence>
<keyword evidence="5" id="KW-0963">Cytoplasm</keyword>
<evidence type="ECO:0000256" key="11">
    <source>
        <dbReference type="ARBA" id="ARBA00022989"/>
    </source>
</evidence>
<keyword evidence="7" id="KW-0808">Transferase</keyword>
<keyword evidence="12 20" id="KW-0333">Golgi apparatus</keyword>
<dbReference type="EC" id="2.4.1.101" evidence="17 20"/>
<comment type="function">
    <text evidence="16 20">Initiates complex N-linked carbohydrate formation. Essential for the conversion of high-mannose to hybrid and complex N-glycans.</text>
</comment>
<dbReference type="CDD" id="cd02514">
    <property type="entry name" value="GT13_GLCNAC-TI"/>
    <property type="match status" value="1"/>
</dbReference>
<sequence length="430" mass="50167">MRIKRLHFLLLFGIVFLLWNFITYYTIVTKPKGADKERELTERLMSLEREMGKQLAENKKLLENLKLLKDIKDKKVYRSEEYLGTKDGILPILMIACDRVTVNRALDQLLKYRPSAAKFPIIVSQDCGHAPTAEVIQKYVVSHNITHLKQPDLREIVLGTPQKKFLGYYKIARHYKWALNQIFVTFNHSAVIIVEDDLDISPDFFEYFSATYPILQQDPLLWCVSAWNDNGKDGMVSEEADLLYRTDFFPGLGWMIEKKIWMELSTKWPETFWDDWMRHPEQRKGRECIRPEICRTSTFGKKGVSKGLYFDKHLKFIKLNSEFVPFTKMDLSYLAKAKYDEMFIKKVYSSPLLTGQQVKSGEQPQDKVVRVEYNGKDSFKKLAKLLGIMDDFKAGVPRAAYRGVVSFMLNERRVFLAPPPGWTGYDTTWS</sequence>
<evidence type="ECO:0000256" key="5">
    <source>
        <dbReference type="ARBA" id="ARBA00022490"/>
    </source>
</evidence>
<keyword evidence="9 20" id="KW-0479">Metal-binding</keyword>
<evidence type="ECO:0000256" key="13">
    <source>
        <dbReference type="ARBA" id="ARBA00023136"/>
    </source>
</evidence>
<dbReference type="Gene3D" id="3.90.550.10">
    <property type="entry name" value="Spore Coat Polysaccharide Biosynthesis Protein SpsA, Chain A"/>
    <property type="match status" value="1"/>
</dbReference>
<keyword evidence="10 20" id="KW-0735">Signal-anchor</keyword>
<reference evidence="22" key="1">
    <citation type="journal article" date="2023" name="PLoS Negl. Trop. Dis.">
        <title>A genome sequence for Biomphalaria pfeifferi, the major vector snail for the human-infecting parasite Schistosoma mansoni.</title>
        <authorList>
            <person name="Bu L."/>
            <person name="Lu L."/>
            <person name="Laidemitt M.R."/>
            <person name="Zhang S.M."/>
            <person name="Mutuku M."/>
            <person name="Mkoji G."/>
            <person name="Steinauer M."/>
            <person name="Loker E.S."/>
        </authorList>
    </citation>
    <scope>NUCLEOTIDE SEQUENCE</scope>
    <source>
        <strain evidence="22">KasaAsao</strain>
    </source>
</reference>
<proteinExistence type="inferred from homology"/>
<accession>A0AAD8BN06</accession>
<feature type="coiled-coil region" evidence="21">
    <location>
        <begin position="37"/>
        <end position="64"/>
    </location>
</feature>
<evidence type="ECO:0000256" key="2">
    <source>
        <dbReference type="ARBA" id="ARBA00004556"/>
    </source>
</evidence>
<comment type="subcellular location">
    <subcellularLocation>
        <location evidence="2">Cytoplasm</location>
        <location evidence="2">Perinuclear region</location>
    </subcellularLocation>
    <subcellularLocation>
        <location evidence="1 20">Golgi apparatus membrane</location>
        <topology evidence="1 20">Single-pass type II membrane protein</topology>
    </subcellularLocation>
</comment>
<protein>
    <recommendedName>
        <fullName evidence="17 20">Alpha-1,3-mannosyl-glycoprotein 2-beta-N-acetylglucosaminyltransferase</fullName>
        <shortName evidence="20">GNT-I</shortName>
        <shortName evidence="20">GlcNAc-T I</shortName>
        <ecNumber evidence="17 20">2.4.1.101</ecNumber>
    </recommendedName>
    <alternativeName>
        <fullName evidence="18 20">N-glycosyl-oligosaccharide-glycoprotein N-acetylglucosaminyltransferase I</fullName>
    </alternativeName>
</protein>
<comment type="pathway">
    <text evidence="3 20">Protein modification; protein glycosylation.</text>
</comment>
<evidence type="ECO:0000256" key="18">
    <source>
        <dbReference type="ARBA" id="ARBA00041712"/>
    </source>
</evidence>
<dbReference type="Gene3D" id="3.10.180.20">
    <property type="entry name" value="N-Acetylglucosaminyltransferase I, Domain 2"/>
    <property type="match status" value="1"/>
</dbReference>
<dbReference type="FunFam" id="3.10.180.20:FF:000001">
    <property type="entry name" value="alpha-1,3-mannosyl-glycoprotein 2-beta-N-acetylglucosaminyltransferase"/>
    <property type="match status" value="1"/>
</dbReference>
<keyword evidence="21" id="KW-0175">Coiled coil</keyword>
<evidence type="ECO:0000256" key="4">
    <source>
        <dbReference type="ARBA" id="ARBA00006492"/>
    </source>
</evidence>
<dbReference type="GO" id="GO:0003827">
    <property type="term" value="F:alpha-1,3-mannosylglycoprotein 2-beta-N-acetylglucosaminyltransferase activity"/>
    <property type="evidence" value="ECO:0007669"/>
    <property type="project" value="UniProtKB-UniRule"/>
</dbReference>
<comment type="catalytic activity">
    <reaction evidence="19 20">
        <text>N(4)-(alpha-D-Man-(1-&gt;3)-[alpha-D-Man-(1-&gt;3)-[alpha-D-Man-(1-&gt;6)]-alpha-D-Man-(1-&gt;6)]-beta-D-Man-(1-&gt;4)-beta-D-GlcNAc-(1-&gt;4)-beta-D-GlcNAc)-L-asparaginyl-[protein] (N-glucan mannose isomer 5A1,2) + UDP-N-acetyl-alpha-D-glucosamine = N(4)-{beta-D-GlcNAc-(1-&gt;2)-alpha-D-Man-(1-&gt;3)-[alpha-D-Man-(1-&gt;3)-[alpha-D-Man-(1-&gt;6)]-alpha-D-Man-(1-&gt;6)]-beta-D-Man-(1-&gt;4)-beta-D-GlcNAc-(1-&gt;4)-beta-D-GlcNAc}-L-asparaginyl-[protein] + UDP + H(+)</text>
        <dbReference type="Rhea" id="RHEA:11456"/>
        <dbReference type="Rhea" id="RHEA-COMP:14367"/>
        <dbReference type="Rhea" id="RHEA-COMP:14368"/>
        <dbReference type="ChEBI" id="CHEBI:15378"/>
        <dbReference type="ChEBI" id="CHEBI:57705"/>
        <dbReference type="ChEBI" id="CHEBI:58223"/>
        <dbReference type="ChEBI" id="CHEBI:59087"/>
        <dbReference type="ChEBI" id="CHEBI:60625"/>
        <dbReference type="EC" id="2.4.1.101"/>
    </reaction>
</comment>
<comment type="caution">
    <text evidence="22">The sequence shown here is derived from an EMBL/GenBank/DDBJ whole genome shotgun (WGS) entry which is preliminary data.</text>
</comment>
<comment type="cofactor">
    <cofactor evidence="20">
        <name>Mn(2+)</name>
        <dbReference type="ChEBI" id="CHEBI:29035"/>
    </cofactor>
    <text evidence="20">The cofactor is mostly bound to the substrate.</text>
</comment>
<evidence type="ECO:0000256" key="3">
    <source>
        <dbReference type="ARBA" id="ARBA00004922"/>
    </source>
</evidence>
<evidence type="ECO:0000256" key="14">
    <source>
        <dbReference type="ARBA" id="ARBA00023157"/>
    </source>
</evidence>
<dbReference type="Pfam" id="PF03071">
    <property type="entry name" value="GNT-I"/>
    <property type="match status" value="1"/>
</dbReference>
<dbReference type="InterPro" id="IPR029044">
    <property type="entry name" value="Nucleotide-diphossugar_trans"/>
</dbReference>
<dbReference type="PANTHER" id="PTHR10468:SF0">
    <property type="entry name" value="ALPHA-1,3-MANNOSYL-GLYCOPROTEIN 2-BETA-N-ACETYLGLUCOSAMINYLTRANSFERASE"/>
    <property type="match status" value="1"/>
</dbReference>
<keyword evidence="23" id="KW-1185">Reference proteome</keyword>
<evidence type="ECO:0000256" key="20">
    <source>
        <dbReference type="RuleBase" id="RU368119"/>
    </source>
</evidence>
<evidence type="ECO:0000256" key="6">
    <source>
        <dbReference type="ARBA" id="ARBA00022676"/>
    </source>
</evidence>
<keyword evidence="13 20" id="KW-0472">Membrane</keyword>
<evidence type="ECO:0000256" key="19">
    <source>
        <dbReference type="ARBA" id="ARBA00049421"/>
    </source>
</evidence>
<evidence type="ECO:0000256" key="7">
    <source>
        <dbReference type="ARBA" id="ARBA00022679"/>
    </source>
</evidence>
<dbReference type="EMBL" id="JASAOG010000057">
    <property type="protein sequence ID" value="KAK0057068.1"/>
    <property type="molecule type" value="Genomic_DNA"/>
</dbReference>
<dbReference type="GO" id="GO:0006487">
    <property type="term" value="P:protein N-linked glycosylation"/>
    <property type="evidence" value="ECO:0007669"/>
    <property type="project" value="TreeGrafter"/>
</dbReference>
<evidence type="ECO:0000313" key="22">
    <source>
        <dbReference type="EMBL" id="KAK0057068.1"/>
    </source>
</evidence>
<keyword evidence="14" id="KW-1015">Disulfide bond</keyword>
<evidence type="ECO:0000256" key="10">
    <source>
        <dbReference type="ARBA" id="ARBA00022968"/>
    </source>
</evidence>
<evidence type="ECO:0000256" key="1">
    <source>
        <dbReference type="ARBA" id="ARBA00004323"/>
    </source>
</evidence>